<dbReference type="InterPro" id="IPR037066">
    <property type="entry name" value="Plug_dom_sf"/>
</dbReference>
<dbReference type="EMBL" id="APVG01000002">
    <property type="protein sequence ID" value="ENY73659.1"/>
    <property type="molecule type" value="Genomic_DNA"/>
</dbReference>
<dbReference type="Gene3D" id="2.40.170.20">
    <property type="entry name" value="TonB-dependent receptor, beta-barrel domain"/>
    <property type="match status" value="1"/>
</dbReference>
<organism evidence="13 14">
    <name type="scientific">Aeromonas diversa CDC 2478-85</name>
    <dbReference type="NCBI Taxonomy" id="1268237"/>
    <lineage>
        <taxon>Bacteria</taxon>
        <taxon>Pseudomonadati</taxon>
        <taxon>Pseudomonadota</taxon>
        <taxon>Gammaproteobacteria</taxon>
        <taxon>Aeromonadales</taxon>
        <taxon>Aeromonadaceae</taxon>
        <taxon>Aeromonas</taxon>
    </lineage>
</organism>
<dbReference type="PANTHER" id="PTHR47234">
    <property type="match status" value="1"/>
</dbReference>
<evidence type="ECO:0000256" key="8">
    <source>
        <dbReference type="PROSITE-ProRule" id="PRU01360"/>
    </source>
</evidence>
<feature type="domain" description="TonB-dependent receptor-like beta-barrel" evidence="11">
    <location>
        <begin position="350"/>
        <end position="831"/>
    </location>
</feature>
<keyword evidence="6 8" id="KW-0472">Membrane</keyword>
<evidence type="ECO:0000259" key="12">
    <source>
        <dbReference type="Pfam" id="PF07715"/>
    </source>
</evidence>
<keyword evidence="13" id="KW-0675">Receptor</keyword>
<keyword evidence="4 8" id="KW-0812">Transmembrane</keyword>
<accession>N9U5L0</accession>
<evidence type="ECO:0000256" key="9">
    <source>
        <dbReference type="RuleBase" id="RU003357"/>
    </source>
</evidence>
<dbReference type="RefSeq" id="WP_005346251.1">
    <property type="nucleotide sequence ID" value="NZ_APVG01000002.1"/>
</dbReference>
<feature type="signal peptide" evidence="10">
    <location>
        <begin position="1"/>
        <end position="27"/>
    </location>
</feature>
<gene>
    <name evidence="13" type="ORF">G114_01354</name>
</gene>
<dbReference type="Gene3D" id="2.170.130.10">
    <property type="entry name" value="TonB-dependent receptor, plug domain"/>
    <property type="match status" value="1"/>
</dbReference>
<keyword evidence="10" id="KW-0732">Signal</keyword>
<evidence type="ECO:0000256" key="5">
    <source>
        <dbReference type="ARBA" id="ARBA00023077"/>
    </source>
</evidence>
<dbReference type="Proteomes" id="UP000023775">
    <property type="component" value="Unassembled WGS sequence"/>
</dbReference>
<protein>
    <submittedName>
        <fullName evidence="13">Outer membrane receptor protein</fullName>
    </submittedName>
</protein>
<keyword evidence="3 8" id="KW-1134">Transmembrane beta strand</keyword>
<dbReference type="InterPro" id="IPR000531">
    <property type="entry name" value="Beta-barrel_TonB"/>
</dbReference>
<sequence>MLRKSRLSAAVAFALASAAVVAPPVSAADEGQNVEKLQKIKVTGSRISTTQVEGPSPVTMISAKDIEARGFNSAADILGSLSQNSGVMNQTNSFSFTPAAQSVNLRGLGAGKTLVLVDGRRLPQYPLAQDGSSNFTDIGQIPVAAIERVEILTDAGSAIYGSDAIGGVVNFILKKDFDGAAVKAKFGDTTEGGYQHGRVDIVAGSQWERARTMVVGQFSGNEILKNKDRDWAGSDKSDRSDFSSFSSYGVNFQKPSGALVDTVADCAGLIGENAVKLANGKCGYNRAGDRTLKPEDKQYDLMGRGEYDITDNVTAMAELRWGTKETNSEFEPNPLEVKVTAADAGNPYGQDGSFVRRLVEFGPRQSNTTSDATAFTTGLTGTLADKYDWEAYAGYATQDVTTDNPAVLKTLEDAVRQGDVDLFKRIDPATVAKYTGQSNKDASTKLWSFNSALSGDLIELPAGTSGFALAAEWTNTDYRETTDEITKANGFSGLGGTDGGGKRDQVGLGGELLIPVITDVEMTLAGRYDRYFDDSETGGAFTPKVALTYRPTDTLLLRGSWGQGFKAPDMKRLFGGNTKAFGSSSDLQYCLAQGGSGLGDKSTPDIAEACGTQYYDVVTGPNKALKEERSNNYNLGLAWEPVERLGFTVDYYYIDLEDIVNDPDRQKVINNPSQYPGAVVERDANGKLVKVSYGPVNMASEKISGLDFKVKYSYETDTMGTFRTSLALTRELKRERVVQAGEAAVDDLPFTPKYKGNWELGWGYGDLTTTLFANYRDRMCSSFANNYYFTDCEDAKAQGYDPEIASFTTWNLTMGYQINEAASVTLGAVNLFDKTPPADRISDTAPYFANDYDNPIGRTVFVEGNYKF</sequence>
<evidence type="ECO:0000256" key="7">
    <source>
        <dbReference type="ARBA" id="ARBA00023237"/>
    </source>
</evidence>
<evidence type="ECO:0000256" key="6">
    <source>
        <dbReference type="ARBA" id="ARBA00023136"/>
    </source>
</evidence>
<keyword evidence="14" id="KW-1185">Reference proteome</keyword>
<evidence type="ECO:0000313" key="14">
    <source>
        <dbReference type="Proteomes" id="UP000023775"/>
    </source>
</evidence>
<keyword evidence="2 8" id="KW-0813">Transport</keyword>
<comment type="similarity">
    <text evidence="8 9">Belongs to the TonB-dependent receptor family.</text>
</comment>
<keyword evidence="7 8" id="KW-0998">Cell outer membrane</keyword>
<dbReference type="PATRIC" id="fig|1268237.3.peg.270"/>
<dbReference type="InterPro" id="IPR012910">
    <property type="entry name" value="Plug_dom"/>
</dbReference>
<dbReference type="PROSITE" id="PS52016">
    <property type="entry name" value="TONB_DEPENDENT_REC_3"/>
    <property type="match status" value="1"/>
</dbReference>
<dbReference type="AlphaFoldDB" id="N9U5L0"/>
<dbReference type="CDD" id="cd01347">
    <property type="entry name" value="ligand_gated_channel"/>
    <property type="match status" value="1"/>
</dbReference>
<dbReference type="InterPro" id="IPR036942">
    <property type="entry name" value="Beta-barrel_TonB_sf"/>
</dbReference>
<dbReference type="InterPro" id="IPR039426">
    <property type="entry name" value="TonB-dep_rcpt-like"/>
</dbReference>
<comment type="subcellular location">
    <subcellularLocation>
        <location evidence="1 8">Cell outer membrane</location>
        <topology evidence="1 8">Multi-pass membrane protein</topology>
    </subcellularLocation>
</comment>
<keyword evidence="5 9" id="KW-0798">TonB box</keyword>
<evidence type="ECO:0000256" key="2">
    <source>
        <dbReference type="ARBA" id="ARBA00022448"/>
    </source>
</evidence>
<feature type="domain" description="TonB-dependent receptor plug" evidence="12">
    <location>
        <begin position="52"/>
        <end position="168"/>
    </location>
</feature>
<reference evidence="13 14" key="1">
    <citation type="journal article" date="2013" name="Genome Announc.">
        <title>Draft Genome Sequence of the Aeromonas diversa Type Strain.</title>
        <authorList>
            <person name="Farfan M."/>
            <person name="Spataro N."/>
            <person name="Sanglas A."/>
            <person name="Albarral V."/>
            <person name="Loren J.G."/>
            <person name="Bosch E."/>
            <person name="Fuste M.C."/>
        </authorList>
    </citation>
    <scope>NUCLEOTIDE SEQUENCE [LARGE SCALE GENOMIC DNA]</scope>
    <source>
        <strain evidence="13 14">2478-85</strain>
    </source>
</reference>
<proteinExistence type="inferred from homology"/>
<evidence type="ECO:0000256" key="3">
    <source>
        <dbReference type="ARBA" id="ARBA00022452"/>
    </source>
</evidence>
<dbReference type="Pfam" id="PF00593">
    <property type="entry name" value="TonB_dep_Rec_b-barrel"/>
    <property type="match status" value="1"/>
</dbReference>
<comment type="caution">
    <text evidence="13">The sequence shown here is derived from an EMBL/GenBank/DDBJ whole genome shotgun (WGS) entry which is preliminary data.</text>
</comment>
<evidence type="ECO:0000313" key="13">
    <source>
        <dbReference type="EMBL" id="ENY73659.1"/>
    </source>
</evidence>
<dbReference type="Pfam" id="PF07715">
    <property type="entry name" value="Plug"/>
    <property type="match status" value="1"/>
</dbReference>
<feature type="chain" id="PRO_5004154436" evidence="10">
    <location>
        <begin position="28"/>
        <end position="868"/>
    </location>
</feature>
<dbReference type="OrthoDB" id="9764669at2"/>
<dbReference type="GO" id="GO:0009279">
    <property type="term" value="C:cell outer membrane"/>
    <property type="evidence" value="ECO:0007669"/>
    <property type="project" value="UniProtKB-SubCell"/>
</dbReference>
<name>N9U5L0_9GAMM</name>
<evidence type="ECO:0000256" key="1">
    <source>
        <dbReference type="ARBA" id="ARBA00004571"/>
    </source>
</evidence>
<evidence type="ECO:0000256" key="4">
    <source>
        <dbReference type="ARBA" id="ARBA00022692"/>
    </source>
</evidence>
<dbReference type="eggNOG" id="COG4206">
    <property type="taxonomic scope" value="Bacteria"/>
</dbReference>
<evidence type="ECO:0000256" key="10">
    <source>
        <dbReference type="SAM" id="SignalP"/>
    </source>
</evidence>
<evidence type="ECO:0000259" key="11">
    <source>
        <dbReference type="Pfam" id="PF00593"/>
    </source>
</evidence>
<dbReference type="SUPFAM" id="SSF56935">
    <property type="entry name" value="Porins"/>
    <property type="match status" value="1"/>
</dbReference>
<dbReference type="PANTHER" id="PTHR47234:SF1">
    <property type="entry name" value="TONB-DEPENDENT RECEPTOR"/>
    <property type="match status" value="1"/>
</dbReference>